<dbReference type="InterPro" id="IPR054465">
    <property type="entry name" value="Integrase_p58-like_C"/>
</dbReference>
<dbReference type="Pfam" id="PF13975">
    <property type="entry name" value="gag-asp_proteas"/>
    <property type="match status" value="1"/>
</dbReference>
<keyword evidence="1" id="KW-0378">Hydrolase</keyword>
<feature type="compositionally biased region" description="Polar residues" evidence="2">
    <location>
        <begin position="400"/>
        <end position="421"/>
    </location>
</feature>
<dbReference type="InterPro" id="IPR001995">
    <property type="entry name" value="Peptidase_A2_cat"/>
</dbReference>
<gene>
    <name evidence="4" type="ORF">P5673_031695</name>
</gene>
<proteinExistence type="predicted"/>
<evidence type="ECO:0000313" key="4">
    <source>
        <dbReference type="EMBL" id="KAK2548168.1"/>
    </source>
</evidence>
<sequence>MHCDTETSRVTSSIFDAGIYISGLVNHQIVPLMLDTGATVSVVSEELWRNLLPVAATLTAANGNQIEVQGQAEVRLRIAEFDILWTVIVARGLSHDCLLGTDFFHQYRCKICYETEKFMAGSTEVPIRYQKVKPVVCRVVLQSDTEIEPGTERIIGGRLESRFERNSGSPGVIEGMRTVRKNKEICIGHSLVVPKDGDAPVRVANFTDTPIKLSIGHVIGFYHRLNSLNGETTSSQVGVNAERKDPDIGPVLEQYLRERKKPSMHEIQSLSSTSRAVWAQCELMEGPYEIVERVSEVTYRVRRRGRLSRRSSVVHFNNLRLYKRAADVSREHGKPTDSVQNHADTIGGVGGQTSVSDNEEKVFESEQTGDPAPGEGPQETADESSLPGDCLEERVESFLDPSNEQELPDQFSDTSNPSSGFEDSEWHLHQTPRPSPVRKPPDPYGDWLLNNVNSDKLLVELLCRVVDLESFHSSERQRITKLNPKLLKKARVLREKLEKKV</sequence>
<dbReference type="PROSITE" id="PS50175">
    <property type="entry name" value="ASP_PROT_RETROV"/>
    <property type="match status" value="1"/>
</dbReference>
<dbReference type="EMBL" id="JARQWQ010000154">
    <property type="protein sequence ID" value="KAK2548168.1"/>
    <property type="molecule type" value="Genomic_DNA"/>
</dbReference>
<evidence type="ECO:0000313" key="5">
    <source>
        <dbReference type="Proteomes" id="UP001249851"/>
    </source>
</evidence>
<reference evidence="4" key="2">
    <citation type="journal article" date="2023" name="Science">
        <title>Genomic signatures of disease resistance in endangered staghorn corals.</title>
        <authorList>
            <person name="Vollmer S.V."/>
            <person name="Selwyn J.D."/>
            <person name="Despard B.A."/>
            <person name="Roesel C.L."/>
        </authorList>
    </citation>
    <scope>NUCLEOTIDE SEQUENCE</scope>
    <source>
        <strain evidence="4">K2</strain>
    </source>
</reference>
<feature type="region of interest" description="Disordered" evidence="2">
    <location>
        <begin position="400"/>
        <end position="440"/>
    </location>
</feature>
<comment type="caution">
    <text evidence="4">The sequence shown here is derived from an EMBL/GenBank/DDBJ whole genome shotgun (WGS) entry which is preliminary data.</text>
</comment>
<evidence type="ECO:0000256" key="2">
    <source>
        <dbReference type="SAM" id="MobiDB-lite"/>
    </source>
</evidence>
<evidence type="ECO:0000256" key="1">
    <source>
        <dbReference type="ARBA" id="ARBA00022801"/>
    </source>
</evidence>
<dbReference type="PROSITE" id="PS00141">
    <property type="entry name" value="ASP_PROTEASE"/>
    <property type="match status" value="1"/>
</dbReference>
<dbReference type="SUPFAM" id="SSF50630">
    <property type="entry name" value="Acid proteases"/>
    <property type="match status" value="1"/>
</dbReference>
<dbReference type="InterPro" id="IPR001969">
    <property type="entry name" value="Aspartic_peptidase_AS"/>
</dbReference>
<feature type="region of interest" description="Disordered" evidence="2">
    <location>
        <begin position="327"/>
        <end position="387"/>
    </location>
</feature>
<dbReference type="Proteomes" id="UP001249851">
    <property type="component" value="Unassembled WGS sequence"/>
</dbReference>
<dbReference type="Pfam" id="PF22938">
    <property type="entry name" value="Integrase_p58_C"/>
    <property type="match status" value="1"/>
</dbReference>
<organism evidence="4 5">
    <name type="scientific">Acropora cervicornis</name>
    <name type="common">Staghorn coral</name>
    <dbReference type="NCBI Taxonomy" id="6130"/>
    <lineage>
        <taxon>Eukaryota</taxon>
        <taxon>Metazoa</taxon>
        <taxon>Cnidaria</taxon>
        <taxon>Anthozoa</taxon>
        <taxon>Hexacorallia</taxon>
        <taxon>Scleractinia</taxon>
        <taxon>Astrocoeniina</taxon>
        <taxon>Acroporidae</taxon>
        <taxon>Acropora</taxon>
    </lineage>
</organism>
<feature type="domain" description="Peptidase A2" evidence="3">
    <location>
        <begin position="30"/>
        <end position="103"/>
    </location>
</feature>
<accession>A0AAD9PSA7</accession>
<dbReference type="InterPro" id="IPR021109">
    <property type="entry name" value="Peptidase_aspartic_dom_sf"/>
</dbReference>
<reference evidence="4" key="1">
    <citation type="journal article" date="2023" name="G3 (Bethesda)">
        <title>Whole genome assembly and annotation of the endangered Caribbean coral Acropora cervicornis.</title>
        <authorList>
            <person name="Selwyn J.D."/>
            <person name="Vollmer S.V."/>
        </authorList>
    </citation>
    <scope>NUCLEOTIDE SEQUENCE</scope>
    <source>
        <strain evidence="4">K2</strain>
    </source>
</reference>
<dbReference type="Gene3D" id="2.40.70.10">
    <property type="entry name" value="Acid Proteases"/>
    <property type="match status" value="1"/>
</dbReference>
<protein>
    <recommendedName>
        <fullName evidence="3">Peptidase A2 domain-containing protein</fullName>
    </recommendedName>
</protein>
<keyword evidence="5" id="KW-1185">Reference proteome</keyword>
<dbReference type="GO" id="GO:0006508">
    <property type="term" value="P:proteolysis"/>
    <property type="evidence" value="ECO:0007669"/>
    <property type="project" value="InterPro"/>
</dbReference>
<evidence type="ECO:0000259" key="3">
    <source>
        <dbReference type="PROSITE" id="PS50175"/>
    </source>
</evidence>
<dbReference type="CDD" id="cd00303">
    <property type="entry name" value="retropepsin_like"/>
    <property type="match status" value="1"/>
</dbReference>
<dbReference type="AlphaFoldDB" id="A0AAD9PSA7"/>
<name>A0AAD9PSA7_ACRCE</name>
<dbReference type="GO" id="GO:0004190">
    <property type="term" value="F:aspartic-type endopeptidase activity"/>
    <property type="evidence" value="ECO:0007669"/>
    <property type="project" value="InterPro"/>
</dbReference>